<proteinExistence type="predicted"/>
<keyword evidence="3" id="KW-1185">Reference proteome</keyword>
<protein>
    <submittedName>
        <fullName evidence="2 4">Uncharacterized protein</fullName>
    </submittedName>
</protein>
<gene>
    <name evidence="2" type="ORF">BPAG_LOCUS3535</name>
</gene>
<reference evidence="2 3" key="2">
    <citation type="submission" date="2018-11" db="EMBL/GenBank/DDBJ databases">
        <authorList>
            <consortium name="Pathogen Informatics"/>
        </authorList>
    </citation>
    <scope>NUCLEOTIDE SEQUENCE [LARGE SCALE GENOMIC DNA]</scope>
</reference>
<dbReference type="STRING" id="6280.A0A0N4T5T4"/>
<dbReference type="Proteomes" id="UP000278627">
    <property type="component" value="Unassembled WGS sequence"/>
</dbReference>
<feature type="transmembrane region" description="Helical" evidence="1">
    <location>
        <begin position="39"/>
        <end position="58"/>
    </location>
</feature>
<keyword evidence="1" id="KW-0812">Transmembrane</keyword>
<sequence>MTGRMKSIMILKQKFDRNIVRNKFGTMNVNSIDNPQTQFLMHILNLSIIIIFFIYCLNKYRFHNKHGIRYYILIFCIISYALLGGIIFHAVEHHDEIHYLETNVHKLNMLIRGLTCRIFNATNITLTERRRSNVDELIKNFYQQMLETEEKYKQSILYKYNQMKNGAFTWTFGSAVFYGKSILLAIINEQIIQRNGIEHYYLSDDNLTFLNQ</sequence>
<keyword evidence="1" id="KW-1133">Transmembrane helix</keyword>
<dbReference type="EMBL" id="UZAD01001085">
    <property type="protein sequence ID" value="VDN84721.1"/>
    <property type="molecule type" value="Genomic_DNA"/>
</dbReference>
<dbReference type="WBParaSite" id="BPAG_0000356501-mRNA-1">
    <property type="protein sequence ID" value="BPAG_0000356501-mRNA-1"/>
    <property type="gene ID" value="BPAG_0000356501"/>
</dbReference>
<name>A0A0N4T5T4_BRUPA</name>
<dbReference type="Gene3D" id="1.10.287.70">
    <property type="match status" value="1"/>
</dbReference>
<dbReference type="AlphaFoldDB" id="A0A0N4T5T4"/>
<evidence type="ECO:0000313" key="3">
    <source>
        <dbReference type="Proteomes" id="UP000278627"/>
    </source>
</evidence>
<organism evidence="4">
    <name type="scientific">Brugia pahangi</name>
    <name type="common">Filarial nematode worm</name>
    <dbReference type="NCBI Taxonomy" id="6280"/>
    <lineage>
        <taxon>Eukaryota</taxon>
        <taxon>Metazoa</taxon>
        <taxon>Ecdysozoa</taxon>
        <taxon>Nematoda</taxon>
        <taxon>Chromadorea</taxon>
        <taxon>Rhabditida</taxon>
        <taxon>Spirurina</taxon>
        <taxon>Spiruromorpha</taxon>
        <taxon>Filarioidea</taxon>
        <taxon>Onchocercidae</taxon>
        <taxon>Brugia</taxon>
    </lineage>
</organism>
<reference evidence="4" key="1">
    <citation type="submission" date="2017-02" db="UniProtKB">
        <authorList>
            <consortium name="WormBaseParasite"/>
        </authorList>
    </citation>
    <scope>IDENTIFICATION</scope>
</reference>
<evidence type="ECO:0000313" key="2">
    <source>
        <dbReference type="EMBL" id="VDN84721.1"/>
    </source>
</evidence>
<feature type="transmembrane region" description="Helical" evidence="1">
    <location>
        <begin position="167"/>
        <end position="187"/>
    </location>
</feature>
<accession>A0A0N4T5T4</accession>
<keyword evidence="1" id="KW-0472">Membrane</keyword>
<evidence type="ECO:0000313" key="4">
    <source>
        <dbReference type="WBParaSite" id="BPAG_0000356501-mRNA-1"/>
    </source>
</evidence>
<feature type="transmembrane region" description="Helical" evidence="1">
    <location>
        <begin position="70"/>
        <end position="91"/>
    </location>
</feature>
<evidence type="ECO:0000256" key="1">
    <source>
        <dbReference type="SAM" id="Phobius"/>
    </source>
</evidence>